<organism evidence="2 3">
    <name type="scientific">Plakobranchus ocellatus</name>
    <dbReference type="NCBI Taxonomy" id="259542"/>
    <lineage>
        <taxon>Eukaryota</taxon>
        <taxon>Metazoa</taxon>
        <taxon>Spiralia</taxon>
        <taxon>Lophotrochozoa</taxon>
        <taxon>Mollusca</taxon>
        <taxon>Gastropoda</taxon>
        <taxon>Heterobranchia</taxon>
        <taxon>Euthyneura</taxon>
        <taxon>Panpulmonata</taxon>
        <taxon>Sacoglossa</taxon>
        <taxon>Placobranchoidea</taxon>
        <taxon>Plakobranchidae</taxon>
        <taxon>Plakobranchus</taxon>
    </lineage>
</organism>
<evidence type="ECO:0000313" key="2">
    <source>
        <dbReference type="EMBL" id="GFO07373.1"/>
    </source>
</evidence>
<accession>A0AAV4AJD6</accession>
<keyword evidence="3" id="KW-1185">Reference proteome</keyword>
<protein>
    <submittedName>
        <fullName evidence="2">Uncharacterized protein</fullName>
    </submittedName>
</protein>
<gene>
    <name evidence="2" type="ORF">PoB_003387800</name>
</gene>
<dbReference type="EMBL" id="BLXT01003865">
    <property type="protein sequence ID" value="GFO07373.1"/>
    <property type="molecule type" value="Genomic_DNA"/>
</dbReference>
<dbReference type="AlphaFoldDB" id="A0AAV4AJD6"/>
<evidence type="ECO:0000256" key="1">
    <source>
        <dbReference type="SAM" id="MobiDB-lite"/>
    </source>
</evidence>
<evidence type="ECO:0000313" key="3">
    <source>
        <dbReference type="Proteomes" id="UP000735302"/>
    </source>
</evidence>
<dbReference type="Proteomes" id="UP000735302">
    <property type="component" value="Unassembled WGS sequence"/>
</dbReference>
<reference evidence="2 3" key="1">
    <citation type="journal article" date="2021" name="Elife">
        <title>Chloroplast acquisition without the gene transfer in kleptoplastic sea slugs, Plakobranchus ocellatus.</title>
        <authorList>
            <person name="Maeda T."/>
            <person name="Takahashi S."/>
            <person name="Yoshida T."/>
            <person name="Shimamura S."/>
            <person name="Takaki Y."/>
            <person name="Nagai Y."/>
            <person name="Toyoda A."/>
            <person name="Suzuki Y."/>
            <person name="Arimoto A."/>
            <person name="Ishii H."/>
            <person name="Satoh N."/>
            <person name="Nishiyama T."/>
            <person name="Hasebe M."/>
            <person name="Maruyama T."/>
            <person name="Minagawa J."/>
            <person name="Obokata J."/>
            <person name="Shigenobu S."/>
        </authorList>
    </citation>
    <scope>NUCLEOTIDE SEQUENCE [LARGE SCALE GENOMIC DNA]</scope>
</reference>
<proteinExistence type="predicted"/>
<comment type="caution">
    <text evidence="2">The sequence shown here is derived from an EMBL/GenBank/DDBJ whole genome shotgun (WGS) entry which is preliminary data.</text>
</comment>
<feature type="compositionally biased region" description="Low complexity" evidence="1">
    <location>
        <begin position="57"/>
        <end position="68"/>
    </location>
</feature>
<feature type="region of interest" description="Disordered" evidence="1">
    <location>
        <begin position="57"/>
        <end position="100"/>
    </location>
</feature>
<name>A0AAV4AJD6_9GAST</name>
<sequence>MLNVEQRKNPARLRTINKLHKGVNLTPSSIQELVHSVCSTKRSKAGTTELINTQELVSSTLSSRVRSSPKPGWVRTRTRTGRASRLGSHPEQDKPSKRQG</sequence>
<feature type="compositionally biased region" description="Basic and acidic residues" evidence="1">
    <location>
        <begin position="88"/>
        <end position="100"/>
    </location>
</feature>